<dbReference type="Proteomes" id="UP001190926">
    <property type="component" value="Unassembled WGS sequence"/>
</dbReference>
<dbReference type="PANTHER" id="PTHR43159:SF6">
    <property type="entry name" value="ENOYL-[ACYL-CARRIER-PROTEIN] REDUCTASE [NADH] 1, CHLOROPLASTIC ISOFORM X1"/>
    <property type="match status" value="1"/>
</dbReference>
<reference evidence="7 8" key="1">
    <citation type="journal article" date="2021" name="Nat. Commun.">
        <title>Incipient diploidization of the medicinal plant Perilla within 10,000 years.</title>
        <authorList>
            <person name="Zhang Y."/>
            <person name="Shen Q."/>
            <person name="Leng L."/>
            <person name="Zhang D."/>
            <person name="Chen S."/>
            <person name="Shi Y."/>
            <person name="Ning Z."/>
            <person name="Chen S."/>
        </authorList>
    </citation>
    <scope>NUCLEOTIDE SEQUENCE [LARGE SCALE GENOMIC DNA]</scope>
    <source>
        <strain evidence="8">cv. PC099</strain>
    </source>
</reference>
<keyword evidence="6" id="KW-0275">Fatty acid biosynthesis</keyword>
<evidence type="ECO:0000313" key="8">
    <source>
        <dbReference type="Proteomes" id="UP001190926"/>
    </source>
</evidence>
<protein>
    <submittedName>
        <fullName evidence="7">Rossmann-fold superfamily protein</fullName>
    </submittedName>
</protein>
<gene>
    <name evidence="7" type="ORF">C2S53_002594</name>
</gene>
<evidence type="ECO:0000313" key="7">
    <source>
        <dbReference type="EMBL" id="KAH6820436.1"/>
    </source>
</evidence>
<dbReference type="Gene3D" id="3.40.50.720">
    <property type="entry name" value="NAD(P)-binding Rossmann-like Domain"/>
    <property type="match status" value="1"/>
</dbReference>
<organism evidence="7 8">
    <name type="scientific">Perilla frutescens var. hirtella</name>
    <name type="common">Perilla citriodora</name>
    <name type="synonym">Perilla setoyensis</name>
    <dbReference type="NCBI Taxonomy" id="608512"/>
    <lineage>
        <taxon>Eukaryota</taxon>
        <taxon>Viridiplantae</taxon>
        <taxon>Streptophyta</taxon>
        <taxon>Embryophyta</taxon>
        <taxon>Tracheophyta</taxon>
        <taxon>Spermatophyta</taxon>
        <taxon>Magnoliopsida</taxon>
        <taxon>eudicotyledons</taxon>
        <taxon>Gunneridae</taxon>
        <taxon>Pentapetalae</taxon>
        <taxon>asterids</taxon>
        <taxon>lamiids</taxon>
        <taxon>Lamiales</taxon>
        <taxon>Lamiaceae</taxon>
        <taxon>Nepetoideae</taxon>
        <taxon>Elsholtzieae</taxon>
        <taxon>Perilla</taxon>
    </lineage>
</organism>
<keyword evidence="8" id="KW-1185">Reference proteome</keyword>
<evidence type="ECO:0000256" key="3">
    <source>
        <dbReference type="ARBA" id="ARBA00022832"/>
    </source>
</evidence>
<sequence length="97" mass="11047">MTNKKLSKIALSDPKYAKRAENEIYCGTIKANTRYAGSSNWTVKEVVACVKQDFGSIDILVHSLTGQRIPLRKAIRYLCMFFLKLLHMKLKKLVIVS</sequence>
<comment type="caution">
    <text evidence="7">The sequence shown here is derived from an EMBL/GenBank/DDBJ whole genome shotgun (WGS) entry which is preliminary data.</text>
</comment>
<dbReference type="EMBL" id="SDAM02003674">
    <property type="protein sequence ID" value="KAH6820436.1"/>
    <property type="molecule type" value="Genomic_DNA"/>
</dbReference>
<evidence type="ECO:0000256" key="6">
    <source>
        <dbReference type="ARBA" id="ARBA00023160"/>
    </source>
</evidence>
<keyword evidence="2" id="KW-0444">Lipid biosynthesis</keyword>
<dbReference type="GO" id="GO:0006633">
    <property type="term" value="P:fatty acid biosynthetic process"/>
    <property type="evidence" value="ECO:0007669"/>
    <property type="project" value="UniProtKB-KW"/>
</dbReference>
<dbReference type="PANTHER" id="PTHR43159">
    <property type="entry name" value="ENOYL-[ACYL-CARRIER-PROTEIN] REDUCTASE"/>
    <property type="match status" value="1"/>
</dbReference>
<dbReference type="GO" id="GO:0004318">
    <property type="term" value="F:enoyl-[acyl-carrier-protein] reductase (NADH) activity"/>
    <property type="evidence" value="ECO:0007669"/>
    <property type="project" value="InterPro"/>
</dbReference>
<accession>A0AAD4NZ85</accession>
<evidence type="ECO:0000256" key="2">
    <source>
        <dbReference type="ARBA" id="ARBA00022516"/>
    </source>
</evidence>
<keyword evidence="4" id="KW-0560">Oxidoreductase</keyword>
<name>A0AAD4NZ85_PERFH</name>
<comment type="pathway">
    <text evidence="1">Lipid metabolism.</text>
</comment>
<evidence type="ECO:0000256" key="1">
    <source>
        <dbReference type="ARBA" id="ARBA00005189"/>
    </source>
</evidence>
<dbReference type="InterPro" id="IPR014358">
    <property type="entry name" value="Enoyl-ACP_Rdtase_NADH"/>
</dbReference>
<dbReference type="AlphaFoldDB" id="A0AAD4NZ85"/>
<evidence type="ECO:0000256" key="5">
    <source>
        <dbReference type="ARBA" id="ARBA00023098"/>
    </source>
</evidence>
<evidence type="ECO:0000256" key="4">
    <source>
        <dbReference type="ARBA" id="ARBA00023002"/>
    </source>
</evidence>
<proteinExistence type="predicted"/>
<keyword evidence="5" id="KW-0443">Lipid metabolism</keyword>
<keyword evidence="3" id="KW-0276">Fatty acid metabolism</keyword>